<keyword evidence="5 8" id="KW-1133">Transmembrane helix</keyword>
<evidence type="ECO:0000256" key="4">
    <source>
        <dbReference type="ARBA" id="ARBA00022692"/>
    </source>
</evidence>
<dbReference type="EMBL" id="PQFF01000029">
    <property type="protein sequence ID" value="RHZ87718.1"/>
    <property type="molecule type" value="Genomic_DNA"/>
</dbReference>
<dbReference type="InterPro" id="IPR004563">
    <property type="entry name" value="Apolipo_AcylTrfase"/>
</dbReference>
<dbReference type="PANTHER" id="PTHR38686">
    <property type="entry name" value="APOLIPOPROTEIN N-ACYLTRANSFERASE"/>
    <property type="match status" value="1"/>
</dbReference>
<dbReference type="Gene3D" id="3.60.110.10">
    <property type="entry name" value="Carbon-nitrogen hydrolase"/>
    <property type="match status" value="1"/>
</dbReference>
<reference evidence="10 11" key="1">
    <citation type="submission" date="2018-08" db="EMBL/GenBank/DDBJ databases">
        <title>Genome and evolution of the arbuscular mycorrhizal fungus Diversispora epigaea (formerly Glomus versiforme) and its bacterial endosymbionts.</title>
        <authorList>
            <person name="Sun X."/>
            <person name="Fei Z."/>
            <person name="Harrison M."/>
        </authorList>
    </citation>
    <scope>NUCLEOTIDE SEQUENCE [LARGE SCALE GENOMIC DNA]</scope>
    <source>
        <strain evidence="10 11">IT104</strain>
    </source>
</reference>
<dbReference type="Pfam" id="PF00795">
    <property type="entry name" value="CN_hydrolase"/>
    <property type="match status" value="1"/>
</dbReference>
<comment type="caution">
    <text evidence="10">The sequence shown here is derived from an EMBL/GenBank/DDBJ whole genome shotgun (WGS) entry which is preliminary data.</text>
</comment>
<evidence type="ECO:0000256" key="1">
    <source>
        <dbReference type="ARBA" id="ARBA00004651"/>
    </source>
</evidence>
<feature type="transmembrane region" description="Helical" evidence="8">
    <location>
        <begin position="209"/>
        <end position="229"/>
    </location>
</feature>
<dbReference type="GO" id="GO:0016410">
    <property type="term" value="F:N-acyltransferase activity"/>
    <property type="evidence" value="ECO:0007669"/>
    <property type="project" value="InterPro"/>
</dbReference>
<dbReference type="InterPro" id="IPR003010">
    <property type="entry name" value="C-N_Hydrolase"/>
</dbReference>
<name>A0A397JLM6_9GLOM</name>
<dbReference type="PANTHER" id="PTHR38686:SF1">
    <property type="entry name" value="APOLIPOPROTEIN N-ACYLTRANSFERASE"/>
    <property type="match status" value="1"/>
</dbReference>
<evidence type="ECO:0000256" key="5">
    <source>
        <dbReference type="ARBA" id="ARBA00022989"/>
    </source>
</evidence>
<feature type="domain" description="CN hydrolase" evidence="9">
    <location>
        <begin position="1"/>
        <end position="179"/>
    </location>
</feature>
<keyword evidence="3" id="KW-0808">Transferase</keyword>
<dbReference type="InterPro" id="IPR036526">
    <property type="entry name" value="C-N_Hydrolase_sf"/>
</dbReference>
<evidence type="ECO:0000313" key="10">
    <source>
        <dbReference type="EMBL" id="RHZ87718.1"/>
    </source>
</evidence>
<keyword evidence="7" id="KW-0012">Acyltransferase</keyword>
<evidence type="ECO:0000256" key="3">
    <source>
        <dbReference type="ARBA" id="ARBA00022679"/>
    </source>
</evidence>
<evidence type="ECO:0000259" key="9">
    <source>
        <dbReference type="PROSITE" id="PS50263"/>
    </source>
</evidence>
<sequence>MTRAKKLANKKKFYLGLTYTISEGGSARFKKKNMLTLIGPNNETVFDYQKTHPVPIAEYSTESGPGGNLRVENIEIFNKISKDSISINVSGAICLDMDFPELLTTASEADIVLQPAQTWSSIIGLQHLKMASTRAIENGYWVVRCDGGGTSGLIDPLGRIRHVEFSSAANQIFSFDLPLPLIPSNDDDESNRIRRVEKIHTIYAKYGDWTILGSIITLFLLKVCWVALWSTRQSQMEEMWEYGANAMNVAKNWAQLNYDQSFKNVESELM</sequence>
<dbReference type="GO" id="GO:0005886">
    <property type="term" value="C:plasma membrane"/>
    <property type="evidence" value="ECO:0007669"/>
    <property type="project" value="UniProtKB-SubCell"/>
</dbReference>
<evidence type="ECO:0000256" key="8">
    <source>
        <dbReference type="SAM" id="Phobius"/>
    </source>
</evidence>
<comment type="subcellular location">
    <subcellularLocation>
        <location evidence="1">Cell membrane</location>
        <topology evidence="1">Multi-pass membrane protein</topology>
    </subcellularLocation>
</comment>
<keyword evidence="4 8" id="KW-0812">Transmembrane</keyword>
<dbReference type="SUPFAM" id="SSF56317">
    <property type="entry name" value="Carbon-nitrogen hydrolase"/>
    <property type="match status" value="1"/>
</dbReference>
<evidence type="ECO:0000313" key="11">
    <source>
        <dbReference type="Proteomes" id="UP000266861"/>
    </source>
</evidence>
<protein>
    <recommendedName>
        <fullName evidence="9">CN hydrolase domain-containing protein</fullName>
    </recommendedName>
</protein>
<dbReference type="Proteomes" id="UP000266861">
    <property type="component" value="Unassembled WGS sequence"/>
</dbReference>
<organism evidence="10 11">
    <name type="scientific">Diversispora epigaea</name>
    <dbReference type="NCBI Taxonomy" id="1348612"/>
    <lineage>
        <taxon>Eukaryota</taxon>
        <taxon>Fungi</taxon>
        <taxon>Fungi incertae sedis</taxon>
        <taxon>Mucoromycota</taxon>
        <taxon>Glomeromycotina</taxon>
        <taxon>Glomeromycetes</taxon>
        <taxon>Diversisporales</taxon>
        <taxon>Diversisporaceae</taxon>
        <taxon>Diversispora</taxon>
    </lineage>
</organism>
<dbReference type="AlphaFoldDB" id="A0A397JLM6"/>
<dbReference type="PROSITE" id="PS50263">
    <property type="entry name" value="CN_HYDROLASE"/>
    <property type="match status" value="1"/>
</dbReference>
<gene>
    <name evidence="10" type="ORF">Glove_31g24</name>
</gene>
<dbReference type="OrthoDB" id="2626014at2759"/>
<keyword evidence="6 8" id="KW-0472">Membrane</keyword>
<evidence type="ECO:0000256" key="6">
    <source>
        <dbReference type="ARBA" id="ARBA00023136"/>
    </source>
</evidence>
<accession>A0A397JLM6</accession>
<evidence type="ECO:0000256" key="2">
    <source>
        <dbReference type="ARBA" id="ARBA00022475"/>
    </source>
</evidence>
<evidence type="ECO:0000256" key="7">
    <source>
        <dbReference type="ARBA" id="ARBA00023315"/>
    </source>
</evidence>
<dbReference type="STRING" id="1348612.A0A397JLM6"/>
<keyword evidence="2" id="KW-1003">Cell membrane</keyword>
<dbReference type="GO" id="GO:0042158">
    <property type="term" value="P:lipoprotein biosynthetic process"/>
    <property type="evidence" value="ECO:0007669"/>
    <property type="project" value="InterPro"/>
</dbReference>
<proteinExistence type="predicted"/>
<keyword evidence="11" id="KW-1185">Reference proteome</keyword>